<evidence type="ECO:0000313" key="2">
    <source>
        <dbReference type="EMBL" id="MET3633482.1"/>
    </source>
</evidence>
<keyword evidence="1" id="KW-0472">Membrane</keyword>
<dbReference type="InterPro" id="IPR007060">
    <property type="entry name" value="FtsL/DivIC"/>
</dbReference>
<keyword evidence="1" id="KW-0812">Transmembrane</keyword>
<keyword evidence="3" id="KW-1185">Reference proteome</keyword>
<sequence>MKKPSVVQLNNDYINDENTRQRFEEEETRQKNRFMGWVLICVILLFILPIFNLVQNYSALQKKEAEITKLQTEFKQLKNESKVKQDFAKKLSDEDYVAKYARAKYYFSKTGETIYPEPDLLPK</sequence>
<dbReference type="PANTHER" id="PTHR40027:SF1">
    <property type="entry name" value="CELL DIVISION PROTEIN DIVIC"/>
    <property type="match status" value="1"/>
</dbReference>
<gene>
    <name evidence="2" type="ORF">ABID28_000112</name>
</gene>
<keyword evidence="2" id="KW-0131">Cell cycle</keyword>
<evidence type="ECO:0000313" key="3">
    <source>
        <dbReference type="Proteomes" id="UP001549037"/>
    </source>
</evidence>
<dbReference type="PANTHER" id="PTHR40027">
    <property type="entry name" value="CELL DIVISION PROTEIN DIVIC"/>
    <property type="match status" value="1"/>
</dbReference>
<keyword evidence="1" id="KW-1133">Transmembrane helix</keyword>
<evidence type="ECO:0000256" key="1">
    <source>
        <dbReference type="SAM" id="Phobius"/>
    </source>
</evidence>
<accession>A0ABV2JCH1</accession>
<dbReference type="Pfam" id="PF04977">
    <property type="entry name" value="DivIC"/>
    <property type="match status" value="1"/>
</dbReference>
<reference evidence="2 3" key="1">
    <citation type="submission" date="2024-06" db="EMBL/GenBank/DDBJ databases">
        <title>Genomic Encyclopedia of Type Strains, Phase IV (KMG-IV): sequencing the most valuable type-strain genomes for metagenomic binning, comparative biology and taxonomic classification.</title>
        <authorList>
            <person name="Goeker M."/>
        </authorList>
    </citation>
    <scope>NUCLEOTIDE SEQUENCE [LARGE SCALE GENOMIC DNA]</scope>
    <source>
        <strain evidence="2 3">DSM 28302</strain>
    </source>
</reference>
<keyword evidence="2" id="KW-0132">Cell division</keyword>
<protein>
    <submittedName>
        <fullName evidence="2">Cell division protein DivIC</fullName>
    </submittedName>
</protein>
<dbReference type="Proteomes" id="UP001549037">
    <property type="component" value="Unassembled WGS sequence"/>
</dbReference>
<dbReference type="RefSeq" id="WP_354367089.1">
    <property type="nucleotide sequence ID" value="NZ_JBEPLN010000002.1"/>
</dbReference>
<dbReference type="InterPro" id="IPR039076">
    <property type="entry name" value="DivIC"/>
</dbReference>
<name>A0ABV2JCH1_9STRE</name>
<dbReference type="GO" id="GO:0051301">
    <property type="term" value="P:cell division"/>
    <property type="evidence" value="ECO:0007669"/>
    <property type="project" value="UniProtKB-KW"/>
</dbReference>
<dbReference type="EMBL" id="JBEPLN010000002">
    <property type="protein sequence ID" value="MET3633482.1"/>
    <property type="molecule type" value="Genomic_DNA"/>
</dbReference>
<feature type="transmembrane region" description="Helical" evidence="1">
    <location>
        <begin position="34"/>
        <end position="54"/>
    </location>
</feature>
<organism evidence="2 3">
    <name type="scientific">Streptococcus porcorum</name>
    <dbReference type="NCBI Taxonomy" id="701526"/>
    <lineage>
        <taxon>Bacteria</taxon>
        <taxon>Bacillati</taxon>
        <taxon>Bacillota</taxon>
        <taxon>Bacilli</taxon>
        <taxon>Lactobacillales</taxon>
        <taxon>Streptococcaceae</taxon>
        <taxon>Streptococcus</taxon>
    </lineage>
</organism>
<comment type="caution">
    <text evidence="2">The sequence shown here is derived from an EMBL/GenBank/DDBJ whole genome shotgun (WGS) entry which is preliminary data.</text>
</comment>
<proteinExistence type="predicted"/>